<sequence>MKAGCVERQICEPVMLKLGVDIRKLEFSVFLFPPKKSLPAGCLYALRVWIRANGVEHRLFSDDDLWIGDDPDFNSIADASLARLFQVNPYYQIYNARVGKAELNFIARWTAVGASAHNDYTLSLEYAAGGIGRTLFKGLDLHVECDPREVLFIFYTVPITSTPPGASHRLRVWLRCPVTAKAPSGSQTYIFQRIWKTDELKVGSELDFSLLGRGVIMGVRCEDIASETEYGT</sequence>
<proteinExistence type="predicted"/>
<dbReference type="AlphaFoldDB" id="A0A067QDE2"/>
<evidence type="ECO:0000313" key="1">
    <source>
        <dbReference type="EMBL" id="KDQ64200.1"/>
    </source>
</evidence>
<organism evidence="1 2">
    <name type="scientific">Jaapia argillacea MUCL 33604</name>
    <dbReference type="NCBI Taxonomy" id="933084"/>
    <lineage>
        <taxon>Eukaryota</taxon>
        <taxon>Fungi</taxon>
        <taxon>Dikarya</taxon>
        <taxon>Basidiomycota</taxon>
        <taxon>Agaricomycotina</taxon>
        <taxon>Agaricomycetes</taxon>
        <taxon>Agaricomycetidae</taxon>
        <taxon>Jaapiales</taxon>
        <taxon>Jaapiaceae</taxon>
        <taxon>Jaapia</taxon>
    </lineage>
</organism>
<dbReference type="HOGENOM" id="CLU_065217_0_0_1"/>
<name>A0A067QDE2_9AGAM</name>
<accession>A0A067QDE2</accession>
<gene>
    <name evidence="1" type="ORF">JAAARDRAFT_52182</name>
</gene>
<dbReference type="EMBL" id="KL197709">
    <property type="protein sequence ID" value="KDQ64200.1"/>
    <property type="molecule type" value="Genomic_DNA"/>
</dbReference>
<protein>
    <submittedName>
        <fullName evidence="1">Uncharacterized protein</fullName>
    </submittedName>
</protein>
<dbReference type="OrthoDB" id="3210666at2759"/>
<dbReference type="InParanoid" id="A0A067QDE2"/>
<evidence type="ECO:0000313" key="2">
    <source>
        <dbReference type="Proteomes" id="UP000027265"/>
    </source>
</evidence>
<dbReference type="Proteomes" id="UP000027265">
    <property type="component" value="Unassembled WGS sequence"/>
</dbReference>
<reference evidence="2" key="1">
    <citation type="journal article" date="2014" name="Proc. Natl. Acad. Sci. U.S.A.">
        <title>Extensive sampling of basidiomycete genomes demonstrates inadequacy of the white-rot/brown-rot paradigm for wood decay fungi.</title>
        <authorList>
            <person name="Riley R."/>
            <person name="Salamov A.A."/>
            <person name="Brown D.W."/>
            <person name="Nagy L.G."/>
            <person name="Floudas D."/>
            <person name="Held B.W."/>
            <person name="Levasseur A."/>
            <person name="Lombard V."/>
            <person name="Morin E."/>
            <person name="Otillar R."/>
            <person name="Lindquist E.A."/>
            <person name="Sun H."/>
            <person name="LaButti K.M."/>
            <person name="Schmutz J."/>
            <person name="Jabbour D."/>
            <person name="Luo H."/>
            <person name="Baker S.E."/>
            <person name="Pisabarro A.G."/>
            <person name="Walton J.D."/>
            <person name="Blanchette R.A."/>
            <person name="Henrissat B."/>
            <person name="Martin F."/>
            <person name="Cullen D."/>
            <person name="Hibbett D.S."/>
            <person name="Grigoriev I.V."/>
        </authorList>
    </citation>
    <scope>NUCLEOTIDE SEQUENCE [LARGE SCALE GENOMIC DNA]</scope>
    <source>
        <strain evidence="2">MUCL 33604</strain>
    </source>
</reference>
<keyword evidence="2" id="KW-1185">Reference proteome</keyword>